<protein>
    <recommendedName>
        <fullName evidence="7">AP2/ERF domain-containing protein</fullName>
    </recommendedName>
</protein>
<organism evidence="8 9">
    <name type="scientific">Lolium multiflorum</name>
    <name type="common">Italian ryegrass</name>
    <name type="synonym">Lolium perenne subsp. multiflorum</name>
    <dbReference type="NCBI Taxonomy" id="4521"/>
    <lineage>
        <taxon>Eukaryota</taxon>
        <taxon>Viridiplantae</taxon>
        <taxon>Streptophyta</taxon>
        <taxon>Embryophyta</taxon>
        <taxon>Tracheophyta</taxon>
        <taxon>Spermatophyta</taxon>
        <taxon>Magnoliopsida</taxon>
        <taxon>Liliopsida</taxon>
        <taxon>Poales</taxon>
        <taxon>Poaceae</taxon>
        <taxon>BOP clade</taxon>
        <taxon>Pooideae</taxon>
        <taxon>Poodae</taxon>
        <taxon>Poeae</taxon>
        <taxon>Poeae Chloroplast Group 2 (Poeae type)</taxon>
        <taxon>Loliodinae</taxon>
        <taxon>Loliinae</taxon>
        <taxon>Lolium</taxon>
    </lineage>
</organism>
<feature type="domain" description="AP2/ERF" evidence="7">
    <location>
        <begin position="115"/>
        <end position="157"/>
    </location>
</feature>
<evidence type="ECO:0000256" key="1">
    <source>
        <dbReference type="ARBA" id="ARBA00004123"/>
    </source>
</evidence>
<dbReference type="AlphaFoldDB" id="A0AAD8TY43"/>
<dbReference type="SUPFAM" id="SSF54171">
    <property type="entry name" value="DNA-binding domain"/>
    <property type="match status" value="1"/>
</dbReference>
<accession>A0AAD8TY43</accession>
<comment type="subcellular location">
    <subcellularLocation>
        <location evidence="1">Nucleus</location>
    </subcellularLocation>
</comment>
<evidence type="ECO:0000313" key="8">
    <source>
        <dbReference type="EMBL" id="KAK1695351.1"/>
    </source>
</evidence>
<dbReference type="GO" id="GO:0005634">
    <property type="term" value="C:nucleus"/>
    <property type="evidence" value="ECO:0007669"/>
    <property type="project" value="UniProtKB-SubCell"/>
</dbReference>
<dbReference type="GO" id="GO:0003677">
    <property type="term" value="F:DNA binding"/>
    <property type="evidence" value="ECO:0007669"/>
    <property type="project" value="UniProtKB-KW"/>
</dbReference>
<keyword evidence="4" id="KW-0804">Transcription</keyword>
<dbReference type="SMART" id="SM00380">
    <property type="entry name" value="AP2"/>
    <property type="match status" value="1"/>
</dbReference>
<evidence type="ECO:0000256" key="5">
    <source>
        <dbReference type="ARBA" id="ARBA00023242"/>
    </source>
</evidence>
<reference evidence="8" key="1">
    <citation type="submission" date="2023-07" db="EMBL/GenBank/DDBJ databases">
        <title>A chromosome-level genome assembly of Lolium multiflorum.</title>
        <authorList>
            <person name="Chen Y."/>
            <person name="Copetti D."/>
            <person name="Kolliker R."/>
            <person name="Studer B."/>
        </authorList>
    </citation>
    <scope>NUCLEOTIDE SEQUENCE</scope>
    <source>
        <strain evidence="8">02402/16</strain>
        <tissue evidence="8">Leaf</tissue>
    </source>
</reference>
<dbReference type="InterPro" id="IPR001471">
    <property type="entry name" value="AP2/ERF_dom"/>
</dbReference>
<keyword evidence="2" id="KW-0805">Transcription regulation</keyword>
<evidence type="ECO:0000313" key="9">
    <source>
        <dbReference type="Proteomes" id="UP001231189"/>
    </source>
</evidence>
<sequence>MEDSLGGEDGLDKGSSSGCIDVFTIPSDKLAGHFILKWLEIHPFKLPNRKWETQILDREGRADDRREPNRPELSLFAACRFFSAFLLSPLCLPRRSRADAPSPTTMPPRRLSSSGYRGVRARPSGRFDAELRSGEERIHLGTFDTVHEAARAYDAVA</sequence>
<comment type="caution">
    <text evidence="8">The sequence shown here is derived from an EMBL/GenBank/DDBJ whole genome shotgun (WGS) entry which is preliminary data.</text>
</comment>
<dbReference type="Pfam" id="PF00847">
    <property type="entry name" value="AP2"/>
    <property type="match status" value="1"/>
</dbReference>
<proteinExistence type="predicted"/>
<keyword evidence="3" id="KW-0238">DNA-binding</keyword>
<dbReference type="PROSITE" id="PS51032">
    <property type="entry name" value="AP2_ERF"/>
    <property type="match status" value="1"/>
</dbReference>
<dbReference type="Proteomes" id="UP001231189">
    <property type="component" value="Unassembled WGS sequence"/>
</dbReference>
<dbReference type="GO" id="GO:0003700">
    <property type="term" value="F:DNA-binding transcription factor activity"/>
    <property type="evidence" value="ECO:0007669"/>
    <property type="project" value="InterPro"/>
</dbReference>
<dbReference type="PRINTS" id="PR00367">
    <property type="entry name" value="ETHRSPELEMNT"/>
</dbReference>
<dbReference type="PANTHER" id="PTHR31677">
    <property type="entry name" value="AP2 DOMAIN CLASS TRANSCRIPTION FACTOR"/>
    <property type="match status" value="1"/>
</dbReference>
<evidence type="ECO:0000256" key="4">
    <source>
        <dbReference type="ARBA" id="ARBA00023163"/>
    </source>
</evidence>
<evidence type="ECO:0000256" key="3">
    <source>
        <dbReference type="ARBA" id="ARBA00023125"/>
    </source>
</evidence>
<keyword evidence="9" id="KW-1185">Reference proteome</keyword>
<keyword evidence="5" id="KW-0539">Nucleus</keyword>
<dbReference type="CDD" id="cd00018">
    <property type="entry name" value="AP2"/>
    <property type="match status" value="1"/>
</dbReference>
<dbReference type="PANTHER" id="PTHR31677:SF196">
    <property type="entry name" value="ETHYLENE-RESPONSIVE TRANSCRIPTION FACTOR ERF109"/>
    <property type="match status" value="1"/>
</dbReference>
<name>A0AAD8TY43_LOLMU</name>
<feature type="region of interest" description="Disordered" evidence="6">
    <location>
        <begin position="96"/>
        <end position="121"/>
    </location>
</feature>
<evidence type="ECO:0000259" key="7">
    <source>
        <dbReference type="PROSITE" id="PS51032"/>
    </source>
</evidence>
<dbReference type="InterPro" id="IPR036955">
    <property type="entry name" value="AP2/ERF_dom_sf"/>
</dbReference>
<dbReference type="InterPro" id="IPR016177">
    <property type="entry name" value="DNA-bd_dom_sf"/>
</dbReference>
<dbReference type="EMBL" id="JAUUTY010000001">
    <property type="protein sequence ID" value="KAK1695351.1"/>
    <property type="molecule type" value="Genomic_DNA"/>
</dbReference>
<dbReference type="Gene3D" id="3.30.730.10">
    <property type="entry name" value="AP2/ERF domain"/>
    <property type="match status" value="1"/>
</dbReference>
<evidence type="ECO:0000256" key="2">
    <source>
        <dbReference type="ARBA" id="ARBA00023015"/>
    </source>
</evidence>
<gene>
    <name evidence="8" type="ORF">QYE76_012048</name>
</gene>
<evidence type="ECO:0000256" key="6">
    <source>
        <dbReference type="SAM" id="MobiDB-lite"/>
    </source>
</evidence>